<reference evidence="3 4" key="1">
    <citation type="submission" date="2019-12" db="EMBL/GenBank/DDBJ databases">
        <title>Genomic-based taxomic classification of the family Erythrobacteraceae.</title>
        <authorList>
            <person name="Xu L."/>
        </authorList>
    </citation>
    <scope>NUCLEOTIDE SEQUENCE [LARGE SCALE GENOMIC DNA]</scope>
    <source>
        <strain evidence="3 4">KCTC 52259</strain>
    </source>
</reference>
<dbReference type="SUPFAM" id="SSF53448">
    <property type="entry name" value="Nucleotide-diphospho-sugar transferases"/>
    <property type="match status" value="1"/>
</dbReference>
<dbReference type="Proteomes" id="UP000473531">
    <property type="component" value="Unassembled WGS sequence"/>
</dbReference>
<protein>
    <submittedName>
        <fullName evidence="3">NTP transferase domain-containing protein</fullName>
    </submittedName>
</protein>
<dbReference type="RefSeq" id="WP_160601867.1">
    <property type="nucleotide sequence ID" value="NZ_WTYU01000002.1"/>
</dbReference>
<evidence type="ECO:0000313" key="4">
    <source>
        <dbReference type="Proteomes" id="UP000473531"/>
    </source>
</evidence>
<dbReference type="CDD" id="cd04182">
    <property type="entry name" value="GT_2_like_f"/>
    <property type="match status" value="1"/>
</dbReference>
<proteinExistence type="predicted"/>
<comment type="caution">
    <text evidence="3">The sequence shown here is derived from an EMBL/GenBank/DDBJ whole genome shotgun (WGS) entry which is preliminary data.</text>
</comment>
<dbReference type="EMBL" id="WTYU01000002">
    <property type="protein sequence ID" value="MXP15329.1"/>
    <property type="molecule type" value="Genomic_DNA"/>
</dbReference>
<accession>A0A6L7GHA0</accession>
<dbReference type="Gene3D" id="3.90.550.10">
    <property type="entry name" value="Spore Coat Polysaccharide Biosynthesis Protein SpsA, Chain A"/>
    <property type="match status" value="1"/>
</dbReference>
<feature type="domain" description="MobA-like NTP transferase" evidence="2">
    <location>
        <begin position="19"/>
        <end position="166"/>
    </location>
</feature>
<evidence type="ECO:0000313" key="3">
    <source>
        <dbReference type="EMBL" id="MXP15329.1"/>
    </source>
</evidence>
<gene>
    <name evidence="3" type="ORF">GRI44_11275</name>
</gene>
<keyword evidence="1" id="KW-0460">Magnesium</keyword>
<organism evidence="3 4">
    <name type="scientific">Allopontixanthobacter confluentis</name>
    <dbReference type="NCBI Taxonomy" id="1849021"/>
    <lineage>
        <taxon>Bacteria</taxon>
        <taxon>Pseudomonadati</taxon>
        <taxon>Pseudomonadota</taxon>
        <taxon>Alphaproteobacteria</taxon>
        <taxon>Sphingomonadales</taxon>
        <taxon>Erythrobacteraceae</taxon>
        <taxon>Allopontixanthobacter</taxon>
    </lineage>
</organism>
<sequence length="199" mass="21262">MKHSSLRNDRSIESGIVVAVLAAGRGTRFGGGKLDADLGGRPVGQWATDSAEHAGFLRRLIVTAPQPPRFAGQLQGWERVINHERDNGIAGSIRAAAEAANPCKRLVIMLADMPFIEPEFLRALAQGSAVTFTEYPGGKFGVPAAFPARVFENLASLTGEQGAASLDWGEAICLLPPDNAASLRDIDTQEMLSQIVREL</sequence>
<evidence type="ECO:0000259" key="2">
    <source>
        <dbReference type="Pfam" id="PF12804"/>
    </source>
</evidence>
<dbReference type="OrthoDB" id="9779263at2"/>
<dbReference type="PANTHER" id="PTHR43777:SF1">
    <property type="entry name" value="MOLYBDENUM COFACTOR CYTIDYLYLTRANSFERASE"/>
    <property type="match status" value="1"/>
</dbReference>
<dbReference type="InterPro" id="IPR029044">
    <property type="entry name" value="Nucleotide-diphossugar_trans"/>
</dbReference>
<dbReference type="Pfam" id="PF12804">
    <property type="entry name" value="NTP_transf_3"/>
    <property type="match status" value="1"/>
</dbReference>
<dbReference type="GO" id="GO:0016779">
    <property type="term" value="F:nucleotidyltransferase activity"/>
    <property type="evidence" value="ECO:0007669"/>
    <property type="project" value="UniProtKB-ARBA"/>
</dbReference>
<evidence type="ECO:0000256" key="1">
    <source>
        <dbReference type="ARBA" id="ARBA00022842"/>
    </source>
</evidence>
<dbReference type="InterPro" id="IPR025877">
    <property type="entry name" value="MobA-like_NTP_Trfase"/>
</dbReference>
<dbReference type="PANTHER" id="PTHR43777">
    <property type="entry name" value="MOLYBDENUM COFACTOR CYTIDYLYLTRANSFERASE"/>
    <property type="match status" value="1"/>
</dbReference>
<keyword evidence="4" id="KW-1185">Reference proteome</keyword>
<name>A0A6L7GHA0_9SPHN</name>
<dbReference type="AlphaFoldDB" id="A0A6L7GHA0"/>
<keyword evidence="3" id="KW-0808">Transferase</keyword>